<feature type="active site" description="Nucleophile" evidence="10 11">
    <location>
        <position position="410"/>
    </location>
</feature>
<keyword evidence="6 10" id="KW-0328">Glycosyltransferase</keyword>
<evidence type="ECO:0000256" key="1">
    <source>
        <dbReference type="ARBA" id="ARBA00000826"/>
    </source>
</evidence>
<dbReference type="Pfam" id="PF02922">
    <property type="entry name" value="CBM_48"/>
    <property type="match status" value="1"/>
</dbReference>
<dbReference type="InterPro" id="IPR054169">
    <property type="entry name" value="GlgB_N"/>
</dbReference>
<evidence type="ECO:0000256" key="2">
    <source>
        <dbReference type="ARBA" id="ARBA00002953"/>
    </source>
</evidence>
<evidence type="ECO:0000256" key="7">
    <source>
        <dbReference type="ARBA" id="ARBA00022679"/>
    </source>
</evidence>
<dbReference type="PANTHER" id="PTHR43651">
    <property type="entry name" value="1,4-ALPHA-GLUCAN-BRANCHING ENZYME"/>
    <property type="match status" value="1"/>
</dbReference>
<dbReference type="FunFam" id="2.60.40.10:FF:000169">
    <property type="entry name" value="1,4-alpha-glucan branching enzyme GlgB"/>
    <property type="match status" value="1"/>
</dbReference>
<sequence>MTDPTIPNAEIQSILEARHGDPFGFLGRHTRADGAMVVRTFQPEAHTVKVVARDGSIECPLEKVHSQGFFEGVVSGAAASGEYDIDVRTMGGKSSRFADPYSFGTLLSDQDIYFFKEGTHQKLWHSLGAHLKSYSGISGVQFAVWAPNATRVSVVGDFNDWDGRMNPMRNREGVWELFIPGITELAHYKFELVGADGGLHVKADPFAFFGQHGLQTASLVFNLDRYGWHDAEWMQQREAKNLYKTPMSIYEVHLGSWKRIPEQKNRPKSYRELADDLIPYVKSLNFTHIELMPVSEFPFDGSWGYQVTGYFAATSRFGNPDEFREFVDRCHQAGIGVILDWVPGHFPKDAFGLAKFDGSALYEHADPRQGEHQDWGTLIFNYGRSEVKGFLIANALYWLEEFHIDGLRVDAVASMLYLDYSRKPWAWVPNKYGGRENLDAIDFMRELNKLCYEKHPGTTIIAEESTAWPGVSKPTDTGGLGFGFKWNMGWMNDTLHYMEEDPVHRKYHHGEATFSMLYAYDENFILVLSHDEVVHGKGSLINKMPGDRWQKFANLRMLYAWMWAHPGKKLLFMGGEFGQWQEWNHERSLDWHLFLGEEHAALQHLLRDLNHLYITRPALHQMDHEPGGFQWLDASDGDHSIFAFMRIAADGDKVYCVINATPVPRKGYRVGVTEPGSYLELVNTDAPGYAGSGMVNPLPMPATETEWQGQPWSIVIDLPPLGVVWLGR</sequence>
<dbReference type="NCBIfam" id="TIGR01515">
    <property type="entry name" value="branching_enzym"/>
    <property type="match status" value="1"/>
</dbReference>
<dbReference type="Gene3D" id="3.20.20.80">
    <property type="entry name" value="Glycosidases"/>
    <property type="match status" value="1"/>
</dbReference>
<dbReference type="PANTHER" id="PTHR43651:SF3">
    <property type="entry name" value="1,4-ALPHA-GLUCAN-BRANCHING ENZYME"/>
    <property type="match status" value="1"/>
</dbReference>
<gene>
    <name evidence="13" type="primary">glgB_2</name>
    <name evidence="10" type="synonym">glgB</name>
    <name evidence="13" type="ORF">BGE01nite_12580</name>
</gene>
<dbReference type="SUPFAM" id="SSF51445">
    <property type="entry name" value="(Trans)glycosidases"/>
    <property type="match status" value="1"/>
</dbReference>
<dbReference type="InterPro" id="IPR044143">
    <property type="entry name" value="GlgB_N_E_set_prok"/>
</dbReference>
<dbReference type="GO" id="GO:0003844">
    <property type="term" value="F:1,4-alpha-glucan branching enzyme activity"/>
    <property type="evidence" value="ECO:0007669"/>
    <property type="project" value="UniProtKB-UniRule"/>
</dbReference>
<dbReference type="SUPFAM" id="SSF51011">
    <property type="entry name" value="Glycosyl hydrolase domain"/>
    <property type="match status" value="1"/>
</dbReference>
<evidence type="ECO:0000256" key="8">
    <source>
        <dbReference type="ARBA" id="ARBA00023056"/>
    </source>
</evidence>
<dbReference type="FunFam" id="2.60.40.1180:FF:000002">
    <property type="entry name" value="1,4-alpha-glucan branching enzyme GlgB"/>
    <property type="match status" value="1"/>
</dbReference>
<feature type="active site" description="Proton donor" evidence="10 11">
    <location>
        <position position="463"/>
    </location>
</feature>
<dbReference type="FunFam" id="3.20.20.80:FF:000003">
    <property type="entry name" value="1,4-alpha-glucan branching enzyme GlgB"/>
    <property type="match status" value="1"/>
</dbReference>
<dbReference type="InterPro" id="IPR013780">
    <property type="entry name" value="Glyco_hydro_b"/>
</dbReference>
<proteinExistence type="inferred from homology"/>
<dbReference type="PIRSF" id="PIRSF000463">
    <property type="entry name" value="GlgB"/>
    <property type="match status" value="1"/>
</dbReference>
<dbReference type="InterPro" id="IPR006048">
    <property type="entry name" value="A-amylase/branching_C"/>
</dbReference>
<comment type="catalytic activity">
    <reaction evidence="1 10">
        <text>Transfers a segment of a (1-&gt;4)-alpha-D-glucan chain to a primary hydroxy group in a similar glucan chain.</text>
        <dbReference type="EC" id="2.4.1.18"/>
    </reaction>
</comment>
<dbReference type="InterPro" id="IPR017853">
    <property type="entry name" value="GH"/>
</dbReference>
<dbReference type="Pfam" id="PF00128">
    <property type="entry name" value="Alpha-amylase"/>
    <property type="match status" value="1"/>
</dbReference>
<feature type="domain" description="Glycosyl hydrolase family 13 catalytic" evidence="12">
    <location>
        <begin position="251"/>
        <end position="611"/>
    </location>
</feature>
<evidence type="ECO:0000313" key="13">
    <source>
        <dbReference type="EMBL" id="GEP41967.1"/>
    </source>
</evidence>
<dbReference type="Proteomes" id="UP000321577">
    <property type="component" value="Unassembled WGS sequence"/>
</dbReference>
<protein>
    <recommendedName>
        <fullName evidence="10">1,4-alpha-glucan branching enzyme GlgB</fullName>
        <ecNumber evidence="10">2.4.1.18</ecNumber>
    </recommendedName>
    <alternativeName>
        <fullName evidence="10">1,4-alpha-D-glucan:1,4-alpha-D-glucan 6-glucosyl-transferase</fullName>
    </alternativeName>
    <alternativeName>
        <fullName evidence="10">Alpha-(1-&gt;4)-glucan branching enzyme</fullName>
    </alternativeName>
    <alternativeName>
        <fullName evidence="10">Glycogen branching enzyme</fullName>
        <shortName evidence="10">BE</shortName>
    </alternativeName>
</protein>
<dbReference type="EMBL" id="BKAG01000006">
    <property type="protein sequence ID" value="GEP41967.1"/>
    <property type="molecule type" value="Genomic_DNA"/>
</dbReference>
<dbReference type="GO" id="GO:0043169">
    <property type="term" value="F:cation binding"/>
    <property type="evidence" value="ECO:0007669"/>
    <property type="project" value="InterPro"/>
</dbReference>
<accession>A0A512M5F4</accession>
<dbReference type="HAMAP" id="MF_00685">
    <property type="entry name" value="GlgB"/>
    <property type="match status" value="1"/>
</dbReference>
<dbReference type="Gene3D" id="2.60.40.10">
    <property type="entry name" value="Immunoglobulins"/>
    <property type="match status" value="2"/>
</dbReference>
<reference evidence="13 14" key="1">
    <citation type="submission" date="2019-07" db="EMBL/GenBank/DDBJ databases">
        <title>Whole genome shotgun sequence of Brevifollis gellanilyticus NBRC 108608.</title>
        <authorList>
            <person name="Hosoyama A."/>
            <person name="Uohara A."/>
            <person name="Ohji S."/>
            <person name="Ichikawa N."/>
        </authorList>
    </citation>
    <scope>NUCLEOTIDE SEQUENCE [LARGE SCALE GENOMIC DNA]</scope>
    <source>
        <strain evidence="13 14">NBRC 108608</strain>
    </source>
</reference>
<evidence type="ECO:0000256" key="3">
    <source>
        <dbReference type="ARBA" id="ARBA00004964"/>
    </source>
</evidence>
<keyword evidence="14" id="KW-1185">Reference proteome</keyword>
<keyword evidence="9 10" id="KW-0119">Carbohydrate metabolism</keyword>
<dbReference type="GO" id="GO:0005978">
    <property type="term" value="P:glycogen biosynthetic process"/>
    <property type="evidence" value="ECO:0007669"/>
    <property type="project" value="UniProtKB-UniRule"/>
</dbReference>
<dbReference type="UniPathway" id="UPA00164"/>
<dbReference type="SUPFAM" id="SSF81296">
    <property type="entry name" value="E set domains"/>
    <property type="match status" value="2"/>
</dbReference>
<dbReference type="GO" id="GO:0005829">
    <property type="term" value="C:cytosol"/>
    <property type="evidence" value="ECO:0007669"/>
    <property type="project" value="TreeGrafter"/>
</dbReference>
<keyword evidence="5 10" id="KW-0321">Glycogen metabolism</keyword>
<evidence type="ECO:0000259" key="12">
    <source>
        <dbReference type="SMART" id="SM00642"/>
    </source>
</evidence>
<dbReference type="GO" id="GO:0004553">
    <property type="term" value="F:hydrolase activity, hydrolyzing O-glycosyl compounds"/>
    <property type="evidence" value="ECO:0007669"/>
    <property type="project" value="InterPro"/>
</dbReference>
<keyword evidence="8 10" id="KW-0320">Glycogen biosynthesis</keyword>
<evidence type="ECO:0000256" key="10">
    <source>
        <dbReference type="HAMAP-Rule" id="MF_00685"/>
    </source>
</evidence>
<dbReference type="InterPro" id="IPR006407">
    <property type="entry name" value="GlgB"/>
</dbReference>
<dbReference type="AlphaFoldDB" id="A0A512M5F4"/>
<dbReference type="Gene3D" id="2.60.40.1180">
    <property type="entry name" value="Golgi alpha-mannosidase II"/>
    <property type="match status" value="1"/>
</dbReference>
<dbReference type="Pfam" id="PF02806">
    <property type="entry name" value="Alpha-amylase_C"/>
    <property type="match status" value="1"/>
</dbReference>
<dbReference type="InterPro" id="IPR014756">
    <property type="entry name" value="Ig_E-set"/>
</dbReference>
<comment type="function">
    <text evidence="2 10">Catalyzes the formation of the alpha-1,6-glucosidic linkages in glycogen by scission of a 1,4-alpha-linked oligosaccharide from growing alpha-1,4-glucan chains and the subsequent attachment of the oligosaccharide to the alpha-1,6 position.</text>
</comment>
<dbReference type="RefSeq" id="WP_170266632.1">
    <property type="nucleotide sequence ID" value="NZ_BKAG01000006.1"/>
</dbReference>
<organism evidence="13 14">
    <name type="scientific">Brevifollis gellanilyticus</name>
    <dbReference type="NCBI Taxonomy" id="748831"/>
    <lineage>
        <taxon>Bacteria</taxon>
        <taxon>Pseudomonadati</taxon>
        <taxon>Verrucomicrobiota</taxon>
        <taxon>Verrucomicrobiia</taxon>
        <taxon>Verrucomicrobiales</taxon>
        <taxon>Verrucomicrobiaceae</taxon>
    </lineage>
</organism>
<dbReference type="EC" id="2.4.1.18" evidence="10"/>
<evidence type="ECO:0000256" key="4">
    <source>
        <dbReference type="ARBA" id="ARBA00009000"/>
    </source>
</evidence>
<dbReference type="InterPro" id="IPR013783">
    <property type="entry name" value="Ig-like_fold"/>
</dbReference>
<evidence type="ECO:0000256" key="9">
    <source>
        <dbReference type="ARBA" id="ARBA00023277"/>
    </source>
</evidence>
<dbReference type="SMART" id="SM00642">
    <property type="entry name" value="Aamy"/>
    <property type="match status" value="1"/>
</dbReference>
<dbReference type="NCBIfam" id="NF008967">
    <property type="entry name" value="PRK12313.1"/>
    <property type="match status" value="1"/>
</dbReference>
<evidence type="ECO:0000256" key="5">
    <source>
        <dbReference type="ARBA" id="ARBA00022600"/>
    </source>
</evidence>
<dbReference type="CDD" id="cd02855">
    <property type="entry name" value="E_set_GBE_prok_N"/>
    <property type="match status" value="1"/>
</dbReference>
<keyword evidence="7 10" id="KW-0808">Transferase</keyword>
<comment type="caution">
    <text evidence="13">The sequence shown here is derived from an EMBL/GenBank/DDBJ whole genome shotgun (WGS) entry which is preliminary data.</text>
</comment>
<dbReference type="InterPro" id="IPR037439">
    <property type="entry name" value="Branching_enzy"/>
</dbReference>
<comment type="subunit">
    <text evidence="10">Monomer.</text>
</comment>
<evidence type="ECO:0000313" key="14">
    <source>
        <dbReference type="Proteomes" id="UP000321577"/>
    </source>
</evidence>
<comment type="pathway">
    <text evidence="3 10">Glycan biosynthesis; glycogen biosynthesis.</text>
</comment>
<name>A0A512M5F4_9BACT</name>
<evidence type="ECO:0000256" key="11">
    <source>
        <dbReference type="PIRSR" id="PIRSR000463-1"/>
    </source>
</evidence>
<dbReference type="Pfam" id="PF22019">
    <property type="entry name" value="GlgB_N"/>
    <property type="match status" value="1"/>
</dbReference>
<dbReference type="InterPro" id="IPR004193">
    <property type="entry name" value="Glyco_hydro_13_N"/>
</dbReference>
<comment type="similarity">
    <text evidence="4 10">Belongs to the glycosyl hydrolase 13 family. GlgB subfamily.</text>
</comment>
<evidence type="ECO:0000256" key="6">
    <source>
        <dbReference type="ARBA" id="ARBA00022676"/>
    </source>
</evidence>
<dbReference type="InterPro" id="IPR006047">
    <property type="entry name" value="GH13_cat_dom"/>
</dbReference>
<dbReference type="CDD" id="cd11322">
    <property type="entry name" value="AmyAc_Glg_BE"/>
    <property type="match status" value="1"/>
</dbReference>
<dbReference type="NCBIfam" id="NF003811">
    <property type="entry name" value="PRK05402.1"/>
    <property type="match status" value="1"/>
</dbReference>